<proteinExistence type="predicted"/>
<dbReference type="EMBL" id="KZ505663">
    <property type="protein sequence ID" value="PKU48007.1"/>
    <property type="molecule type" value="Genomic_DNA"/>
</dbReference>
<organism evidence="1 2">
    <name type="scientific">Limosa lapponica baueri</name>
    <dbReference type="NCBI Taxonomy" id="1758121"/>
    <lineage>
        <taxon>Eukaryota</taxon>
        <taxon>Metazoa</taxon>
        <taxon>Chordata</taxon>
        <taxon>Craniata</taxon>
        <taxon>Vertebrata</taxon>
        <taxon>Euteleostomi</taxon>
        <taxon>Archelosauria</taxon>
        <taxon>Archosauria</taxon>
        <taxon>Dinosauria</taxon>
        <taxon>Saurischia</taxon>
        <taxon>Theropoda</taxon>
        <taxon>Coelurosauria</taxon>
        <taxon>Aves</taxon>
        <taxon>Neognathae</taxon>
        <taxon>Neoaves</taxon>
        <taxon>Charadriiformes</taxon>
        <taxon>Scolopacidae</taxon>
        <taxon>Limosa</taxon>
    </lineage>
</organism>
<reference evidence="2" key="2">
    <citation type="submission" date="2017-12" db="EMBL/GenBank/DDBJ databases">
        <title>Genome sequence of the Bar-tailed Godwit (Limosa lapponica baueri).</title>
        <authorList>
            <person name="Lima N.C.B."/>
            <person name="Parody-Merino A.M."/>
            <person name="Battley P.F."/>
            <person name="Fidler A.E."/>
            <person name="Prosdocimi F."/>
        </authorList>
    </citation>
    <scope>NUCLEOTIDE SEQUENCE [LARGE SCALE GENOMIC DNA]</scope>
</reference>
<sequence length="165" mass="17924">MHQYRLGADLLESSSEEKDLGALVDNRMIMSQQCALCGQEGQWHPGVHQEECVQWFKGGYPPHLLCPGEAPSGVLCPVLGSLVQEGQGTAAEGTAKGYEDDTEMQFQIKFDTVLPDDTGGAGLPALTMSLVMSDFNIYANKFRCIPCMSLTQAPVAEKEQLSKLN</sequence>
<protein>
    <submittedName>
        <fullName evidence="1">Nadh dehydrogenase</fullName>
    </submittedName>
</protein>
<dbReference type="AlphaFoldDB" id="A0A2I0UPQ2"/>
<accession>A0A2I0UPQ2</accession>
<reference evidence="2" key="1">
    <citation type="submission" date="2017-11" db="EMBL/GenBank/DDBJ databases">
        <authorList>
            <person name="Lima N.C."/>
            <person name="Parody-Merino A.M."/>
            <person name="Battley P.F."/>
            <person name="Fidler A.E."/>
            <person name="Prosdocimi F."/>
        </authorList>
    </citation>
    <scope>NUCLEOTIDE SEQUENCE [LARGE SCALE GENOMIC DNA]</scope>
</reference>
<keyword evidence="2" id="KW-1185">Reference proteome</keyword>
<gene>
    <name evidence="1" type="ORF">llap_1716</name>
</gene>
<name>A0A2I0UPQ2_LIMLA</name>
<evidence type="ECO:0000313" key="2">
    <source>
        <dbReference type="Proteomes" id="UP000233556"/>
    </source>
</evidence>
<evidence type="ECO:0000313" key="1">
    <source>
        <dbReference type="EMBL" id="PKU48007.1"/>
    </source>
</evidence>
<dbReference type="Proteomes" id="UP000233556">
    <property type="component" value="Unassembled WGS sequence"/>
</dbReference>